<dbReference type="EC" id="3.5.1.-" evidence="1"/>
<dbReference type="GO" id="GO:0016787">
    <property type="term" value="F:hydrolase activity"/>
    <property type="evidence" value="ECO:0007669"/>
    <property type="project" value="UniProtKB-KW"/>
</dbReference>
<dbReference type="Proteomes" id="UP001560267">
    <property type="component" value="Unassembled WGS sequence"/>
</dbReference>
<dbReference type="InterPro" id="IPR024078">
    <property type="entry name" value="LmbE-like_dom_sf"/>
</dbReference>
<comment type="caution">
    <text evidence="1">The sequence shown here is derived from an EMBL/GenBank/DDBJ whole genome shotgun (WGS) entry which is preliminary data.</text>
</comment>
<dbReference type="InterPro" id="IPR003737">
    <property type="entry name" value="GlcNAc_PI_deacetylase-related"/>
</dbReference>
<protein>
    <submittedName>
        <fullName evidence="1">PIG-L deacetylase family protein</fullName>
        <ecNumber evidence="1">3.5.1.-</ecNumber>
    </submittedName>
</protein>
<sequence length="231" mass="24668">MLAVCAHPDDESFGLGAVLGALSDRRATTHVLCFTHGEASTLGETGRPLDEVRAEELSAAAVFLGVDEVTLLDYPDGHLEEVPLEELAQKVNEAVGPAEILLVFDEGGITGHPDHCAATAAALLAARRDELPVLAWAVPEHVASMLNAEFDTSFLGRRDTEVDLVVTVDRGRQRQAIACHVSQSTDNPVLWRRLELLGSTESLRWLRLPVGIAGAREHVAPASPDSDGGES</sequence>
<dbReference type="PANTHER" id="PTHR12993:SF11">
    <property type="entry name" value="N-ACETYLGLUCOSAMINYL-PHOSPHATIDYLINOSITOL DE-N-ACETYLASE"/>
    <property type="match status" value="1"/>
</dbReference>
<keyword evidence="2" id="KW-1185">Reference proteome</keyword>
<name>A0ABV3Y961_9ACTN</name>
<keyword evidence="1" id="KW-0378">Hydrolase</keyword>
<evidence type="ECO:0000313" key="2">
    <source>
        <dbReference type="Proteomes" id="UP001560267"/>
    </source>
</evidence>
<accession>A0ABV3Y961</accession>
<dbReference type="Gene3D" id="3.40.50.10320">
    <property type="entry name" value="LmbE-like"/>
    <property type="match status" value="1"/>
</dbReference>
<dbReference type="PANTHER" id="PTHR12993">
    <property type="entry name" value="N-ACETYLGLUCOSAMINYL-PHOSPHATIDYLINOSITOL DE-N-ACETYLASE-RELATED"/>
    <property type="match status" value="1"/>
</dbReference>
<proteinExistence type="predicted"/>
<dbReference type="RefSeq" id="WP_369085045.1">
    <property type="nucleotide sequence ID" value="NZ_JBFSHR010000141.1"/>
</dbReference>
<dbReference type="Pfam" id="PF02585">
    <property type="entry name" value="PIG-L"/>
    <property type="match status" value="1"/>
</dbReference>
<organism evidence="1 2">
    <name type="scientific">Ferrimicrobium acidiphilum</name>
    <dbReference type="NCBI Taxonomy" id="121039"/>
    <lineage>
        <taxon>Bacteria</taxon>
        <taxon>Bacillati</taxon>
        <taxon>Actinomycetota</taxon>
        <taxon>Acidimicrobiia</taxon>
        <taxon>Acidimicrobiales</taxon>
        <taxon>Acidimicrobiaceae</taxon>
        <taxon>Ferrimicrobium</taxon>
    </lineage>
</organism>
<gene>
    <name evidence="1" type="ORF">AB6A68_14190</name>
</gene>
<evidence type="ECO:0000313" key="1">
    <source>
        <dbReference type="EMBL" id="MEX6430964.1"/>
    </source>
</evidence>
<dbReference type="EMBL" id="JBFSHR010000141">
    <property type="protein sequence ID" value="MEX6430964.1"/>
    <property type="molecule type" value="Genomic_DNA"/>
</dbReference>
<dbReference type="SUPFAM" id="SSF102588">
    <property type="entry name" value="LmbE-like"/>
    <property type="match status" value="1"/>
</dbReference>
<reference evidence="1 2" key="1">
    <citation type="submission" date="2024-07" db="EMBL/GenBank/DDBJ databases">
        <title>Draft Genome Sequence of Ferrimicrobium acidiphilum Strain YE2023, Isolated from a Pulp of Bioleach Reactor.</title>
        <authorList>
            <person name="Elkina Y.A."/>
            <person name="Bulaeva A.G."/>
            <person name="Beletsky A.V."/>
            <person name="Mardanov A.V."/>
        </authorList>
    </citation>
    <scope>NUCLEOTIDE SEQUENCE [LARGE SCALE GENOMIC DNA]</scope>
    <source>
        <strain evidence="1 2">YE2023</strain>
    </source>
</reference>